<protein>
    <submittedName>
        <fullName evidence="1">Uncharacterized protein</fullName>
    </submittedName>
</protein>
<organism evidence="1">
    <name type="scientific">marine metagenome</name>
    <dbReference type="NCBI Taxonomy" id="408172"/>
    <lineage>
        <taxon>unclassified sequences</taxon>
        <taxon>metagenomes</taxon>
        <taxon>ecological metagenomes</taxon>
    </lineage>
</organism>
<gene>
    <name evidence="1" type="ORF">METZ01_LOCUS256961</name>
</gene>
<proteinExistence type="predicted"/>
<sequence length="61" mass="6813">MSAITPKRYTCYRAASPLKIDGHLTDGPWKAAPWTDLFVDDVVVPVELNRDTLSTTPVILR</sequence>
<evidence type="ECO:0000313" key="1">
    <source>
        <dbReference type="EMBL" id="SVC04107.1"/>
    </source>
</evidence>
<dbReference type="EMBL" id="UINC01070171">
    <property type="protein sequence ID" value="SVC04107.1"/>
    <property type="molecule type" value="Genomic_DNA"/>
</dbReference>
<name>A0A382IY77_9ZZZZ</name>
<dbReference type="SUPFAM" id="SSF49344">
    <property type="entry name" value="CBD9-like"/>
    <property type="match status" value="1"/>
</dbReference>
<reference evidence="1" key="1">
    <citation type="submission" date="2018-05" db="EMBL/GenBank/DDBJ databases">
        <authorList>
            <person name="Lanie J.A."/>
            <person name="Ng W.-L."/>
            <person name="Kazmierczak K.M."/>
            <person name="Andrzejewski T.M."/>
            <person name="Davidsen T.M."/>
            <person name="Wayne K.J."/>
            <person name="Tettelin H."/>
            <person name="Glass J.I."/>
            <person name="Rusch D."/>
            <person name="Podicherti R."/>
            <person name="Tsui H.-C.T."/>
            <person name="Winkler M.E."/>
        </authorList>
    </citation>
    <scope>NUCLEOTIDE SEQUENCE</scope>
</reference>
<accession>A0A382IY77</accession>
<dbReference type="AlphaFoldDB" id="A0A382IY77"/>